<dbReference type="KEGG" id="bbp:BBPR_1165"/>
<sequence>MPIDSRMIDNMKADRVRKVADLANRRTRERFGRFLIEGPQSVREAVMWMPGAVRDLYVQAADGPDGPRIAGETLTSIVERSQEHRIYVHPASEAVMRRISPDCQGIAAVGDADAVRATVQGTQLPEKPFVAAFWQVRGPGNAGTVIRAADAAGCDAVVFVDDCVDMLNPKVIRATAGSLFHIPVMTMGVDEFFGWAGEKVLRTVAADVYGTDGREPRELPEALRDQDLSGVGKAVIFGNEARGLEPGLLGRCDDIVRIPLYGKAESLNLATSAAIMLMSMAMSSHIGTM</sequence>
<comment type="similarity">
    <text evidence="1">Belongs to the class IV-like SAM-binding methyltransferase superfamily. RNA methyltransferase TrmH family.</text>
</comment>
<feature type="domain" description="MRM3-like substrate binding" evidence="5">
    <location>
        <begin position="15"/>
        <end position="100"/>
    </location>
</feature>
<gene>
    <name evidence="6" type="ordered locus">BBPR_1165</name>
</gene>
<accession>A0A0H3ED18</accession>
<dbReference type="RefSeq" id="WP_013390026.1">
    <property type="nucleotide sequence ID" value="NC_014638.1"/>
</dbReference>
<dbReference type="Pfam" id="PF22435">
    <property type="entry name" value="MRM3-like_sub_bind"/>
    <property type="match status" value="1"/>
</dbReference>
<dbReference type="PANTHER" id="PTHR43191">
    <property type="entry name" value="RRNA METHYLTRANSFERASE 3"/>
    <property type="match status" value="1"/>
</dbReference>
<dbReference type="InterPro" id="IPR029026">
    <property type="entry name" value="tRNA_m1G_MTases_N"/>
</dbReference>
<keyword evidence="2 6" id="KW-0489">Methyltransferase</keyword>
<evidence type="ECO:0000313" key="6">
    <source>
        <dbReference type="EMBL" id="ADP36228.1"/>
    </source>
</evidence>
<dbReference type="EMBL" id="CP001840">
    <property type="protein sequence ID" value="ADP36228.1"/>
    <property type="molecule type" value="Genomic_DNA"/>
</dbReference>
<evidence type="ECO:0000256" key="1">
    <source>
        <dbReference type="ARBA" id="ARBA00007228"/>
    </source>
</evidence>
<dbReference type="Pfam" id="PF00588">
    <property type="entry name" value="SpoU_methylase"/>
    <property type="match status" value="1"/>
</dbReference>
<dbReference type="OrthoDB" id="9794400at2"/>
<dbReference type="GO" id="GO:0008173">
    <property type="term" value="F:RNA methyltransferase activity"/>
    <property type="evidence" value="ECO:0007669"/>
    <property type="project" value="InterPro"/>
</dbReference>
<dbReference type="PANTHER" id="PTHR43191:SF2">
    <property type="entry name" value="RRNA METHYLTRANSFERASE 3, MITOCHONDRIAL"/>
    <property type="match status" value="1"/>
</dbReference>
<dbReference type="PATRIC" id="fig|702459.3.peg.1206"/>
<dbReference type="Gene3D" id="3.40.1280.10">
    <property type="match status" value="1"/>
</dbReference>
<proteinExistence type="inferred from homology"/>
<dbReference type="GO" id="GO:0032259">
    <property type="term" value="P:methylation"/>
    <property type="evidence" value="ECO:0007669"/>
    <property type="project" value="UniProtKB-KW"/>
</dbReference>
<keyword evidence="3" id="KW-0808">Transferase</keyword>
<evidence type="ECO:0000256" key="3">
    <source>
        <dbReference type="ARBA" id="ARBA00022679"/>
    </source>
</evidence>
<dbReference type="Gene3D" id="3.30.1330.30">
    <property type="match status" value="1"/>
</dbReference>
<dbReference type="CDD" id="cd18095">
    <property type="entry name" value="SpoU-like_rRNA-MTase"/>
    <property type="match status" value="1"/>
</dbReference>
<dbReference type="GO" id="GO:0003723">
    <property type="term" value="F:RNA binding"/>
    <property type="evidence" value="ECO:0007669"/>
    <property type="project" value="InterPro"/>
</dbReference>
<dbReference type="HOGENOM" id="CLU_021322_3_1_11"/>
<dbReference type="AlphaFoldDB" id="A0A0H3ED18"/>
<dbReference type="eggNOG" id="COG0566">
    <property type="taxonomic scope" value="Bacteria"/>
</dbReference>
<dbReference type="InterPro" id="IPR029064">
    <property type="entry name" value="Ribosomal_eL30-like_sf"/>
</dbReference>
<dbReference type="InterPro" id="IPR029028">
    <property type="entry name" value="Alpha/beta_knot_MTases"/>
</dbReference>
<dbReference type="SUPFAM" id="SSF55315">
    <property type="entry name" value="L30e-like"/>
    <property type="match status" value="1"/>
</dbReference>
<evidence type="ECO:0000313" key="7">
    <source>
        <dbReference type="Proteomes" id="UP000002312"/>
    </source>
</evidence>
<protein>
    <submittedName>
        <fullName evidence="6">rRNA methylase</fullName>
    </submittedName>
</protein>
<dbReference type="InterPro" id="IPR001537">
    <property type="entry name" value="SpoU_MeTrfase"/>
</dbReference>
<dbReference type="InterPro" id="IPR051259">
    <property type="entry name" value="rRNA_Methyltransferase"/>
</dbReference>
<evidence type="ECO:0000256" key="2">
    <source>
        <dbReference type="ARBA" id="ARBA00022603"/>
    </source>
</evidence>
<organism evidence="6 7">
    <name type="scientific">Bifidobacterium bifidum (strain PRL2010)</name>
    <dbReference type="NCBI Taxonomy" id="702459"/>
    <lineage>
        <taxon>Bacteria</taxon>
        <taxon>Bacillati</taxon>
        <taxon>Actinomycetota</taxon>
        <taxon>Actinomycetes</taxon>
        <taxon>Bifidobacteriales</taxon>
        <taxon>Bifidobacteriaceae</taxon>
        <taxon>Bifidobacterium</taxon>
    </lineage>
</organism>
<dbReference type="GO" id="GO:0006396">
    <property type="term" value="P:RNA processing"/>
    <property type="evidence" value="ECO:0007669"/>
    <property type="project" value="InterPro"/>
</dbReference>
<reference evidence="6 7" key="1">
    <citation type="journal article" date="2010" name="Proc. Natl. Acad. Sci. U.S.A.">
        <title>Genome analysis of Bifidobacterium bifidum PRL2010 reveals metabolic pathways for host-derived glycan foraging.</title>
        <authorList>
            <person name="Turroni F."/>
            <person name="Bottacini F."/>
            <person name="Foroni E."/>
            <person name="Mulder I."/>
            <person name="Kim J.H."/>
            <person name="Zomer A."/>
            <person name="Sanchez B."/>
            <person name="Bidossi A."/>
            <person name="Ferrarini A."/>
            <person name="Giubellini V."/>
            <person name="Delledonne M."/>
            <person name="Henrissat B."/>
            <person name="Coutinho P."/>
            <person name="Oggioni M."/>
            <person name="Fitzgerald G.F."/>
            <person name="Mills D."/>
            <person name="Margolles A."/>
            <person name="Kelly D."/>
            <person name="van Sinderen D."/>
            <person name="Ventura M."/>
        </authorList>
    </citation>
    <scope>NUCLEOTIDE SEQUENCE [LARGE SCALE GENOMIC DNA]</scope>
    <source>
        <strain evidence="6 7">PRL2010</strain>
    </source>
</reference>
<evidence type="ECO:0000259" key="5">
    <source>
        <dbReference type="Pfam" id="PF22435"/>
    </source>
</evidence>
<feature type="domain" description="tRNA/rRNA methyltransferase SpoU type" evidence="4">
    <location>
        <begin position="130"/>
        <end position="277"/>
    </location>
</feature>
<dbReference type="Proteomes" id="UP000002312">
    <property type="component" value="Chromosome"/>
</dbReference>
<dbReference type="InterPro" id="IPR053888">
    <property type="entry name" value="MRM3-like_sub_bind"/>
</dbReference>
<evidence type="ECO:0000259" key="4">
    <source>
        <dbReference type="Pfam" id="PF00588"/>
    </source>
</evidence>
<name>A0A0H3ED18_BIFBP</name>
<dbReference type="SUPFAM" id="SSF75217">
    <property type="entry name" value="alpha/beta knot"/>
    <property type="match status" value="1"/>
</dbReference>